<dbReference type="EMBL" id="PDEQ01000001">
    <property type="protein sequence ID" value="PEN14996.1"/>
    <property type="molecule type" value="Genomic_DNA"/>
</dbReference>
<reference evidence="1 2" key="1">
    <citation type="submission" date="2017-10" db="EMBL/GenBank/DDBJ databases">
        <title>Draft genome of Longibacter Salinarum.</title>
        <authorList>
            <person name="Goh K.M."/>
            <person name="Shamsir M.S."/>
            <person name="Lim S.W."/>
        </authorList>
    </citation>
    <scope>NUCLEOTIDE SEQUENCE [LARGE SCALE GENOMIC DNA]</scope>
    <source>
        <strain evidence="1 2">KCTC 52045</strain>
    </source>
</reference>
<accession>A0A2A8D249</accession>
<keyword evidence="2" id="KW-1185">Reference proteome</keyword>
<name>A0A2A8D249_9BACT</name>
<protein>
    <recommendedName>
        <fullName evidence="3">WbqC family protein</fullName>
    </recommendedName>
</protein>
<sequence length="230" mass="26734">MIAIRPPEYFPRSAYISLMQHADHFVLADTFQYSRQSFQNRSKLRNPNGWQWITVPLQGYAYGEPIHRVKIDHDNRWKERHWRSFMYNYRSTMYFEYYEDRFRPMFDEEEWPTLADLTCRSVEVEAKLMQIDTPIIRASELNGAPASVDDILATMDAEGESLLCLPDTAAVNAKTGRDVHVLQFDLEPYRQNFEGFEAEMSAMDFAFNYGPDAAVRIADAGTIQPYADTA</sequence>
<dbReference type="Pfam" id="PF08889">
    <property type="entry name" value="WbqC"/>
    <property type="match status" value="1"/>
</dbReference>
<evidence type="ECO:0000313" key="1">
    <source>
        <dbReference type="EMBL" id="PEN14996.1"/>
    </source>
</evidence>
<evidence type="ECO:0008006" key="3">
    <source>
        <dbReference type="Google" id="ProtNLM"/>
    </source>
</evidence>
<organism evidence="1 2">
    <name type="scientific">Longibacter salinarum</name>
    <dbReference type="NCBI Taxonomy" id="1850348"/>
    <lineage>
        <taxon>Bacteria</taxon>
        <taxon>Pseudomonadati</taxon>
        <taxon>Rhodothermota</taxon>
        <taxon>Rhodothermia</taxon>
        <taxon>Rhodothermales</taxon>
        <taxon>Salisaetaceae</taxon>
        <taxon>Longibacter</taxon>
    </lineage>
</organism>
<dbReference type="Proteomes" id="UP000220102">
    <property type="component" value="Unassembled WGS sequence"/>
</dbReference>
<evidence type="ECO:0000313" key="2">
    <source>
        <dbReference type="Proteomes" id="UP000220102"/>
    </source>
</evidence>
<dbReference type="AlphaFoldDB" id="A0A2A8D249"/>
<dbReference type="InterPro" id="IPR014985">
    <property type="entry name" value="WbqC"/>
</dbReference>
<proteinExistence type="predicted"/>
<gene>
    <name evidence="1" type="ORF">CRI94_01510</name>
</gene>
<dbReference type="RefSeq" id="WP_098073895.1">
    <property type="nucleotide sequence ID" value="NZ_PDEQ01000001.1"/>
</dbReference>
<comment type="caution">
    <text evidence="1">The sequence shown here is derived from an EMBL/GenBank/DDBJ whole genome shotgun (WGS) entry which is preliminary data.</text>
</comment>
<dbReference type="OrthoDB" id="1523452at2"/>